<feature type="coiled-coil region" evidence="1">
    <location>
        <begin position="12"/>
        <end position="46"/>
    </location>
</feature>
<accession>A0ABR5AUH4</accession>
<evidence type="ECO:0000313" key="2">
    <source>
        <dbReference type="EMBL" id="KIL78409.1"/>
    </source>
</evidence>
<name>A0ABR5AUH4_BACBA</name>
<dbReference type="InterPro" id="IPR019673">
    <property type="entry name" value="Spore_germination_GerPC"/>
</dbReference>
<dbReference type="RefSeq" id="WP_041113716.1">
    <property type="nucleotide sequence ID" value="NZ_JARTHD010000012.1"/>
</dbReference>
<evidence type="ECO:0000313" key="3">
    <source>
        <dbReference type="Proteomes" id="UP000031982"/>
    </source>
</evidence>
<dbReference type="SUPFAM" id="SSF46966">
    <property type="entry name" value="Spectrin repeat"/>
    <property type="match status" value="1"/>
</dbReference>
<dbReference type="Pfam" id="PF10737">
    <property type="entry name" value="GerPC"/>
    <property type="match status" value="1"/>
</dbReference>
<gene>
    <name evidence="2" type="ORF">SD77_4089</name>
</gene>
<comment type="caution">
    <text evidence="2">The sequence shown here is derived from an EMBL/GenBank/DDBJ whole genome shotgun (WGS) entry which is preliminary data.</text>
</comment>
<dbReference type="Proteomes" id="UP000031982">
    <property type="component" value="Unassembled WGS sequence"/>
</dbReference>
<reference evidence="2 3" key="1">
    <citation type="submission" date="2015-01" db="EMBL/GenBank/DDBJ databases">
        <title>Genome Assembly of Bacillus badius MTCC 1458.</title>
        <authorList>
            <person name="Verma A."/>
            <person name="Khatri I."/>
            <person name="Mual P."/>
            <person name="Subramanian S."/>
            <person name="Krishnamurthi S."/>
        </authorList>
    </citation>
    <scope>NUCLEOTIDE SEQUENCE [LARGE SCALE GENOMIC DNA]</scope>
    <source>
        <strain evidence="2 3">MTCC 1458</strain>
    </source>
</reference>
<dbReference type="EMBL" id="JXLP01000009">
    <property type="protein sequence ID" value="KIL78409.1"/>
    <property type="molecule type" value="Genomic_DNA"/>
</dbReference>
<evidence type="ECO:0000256" key="1">
    <source>
        <dbReference type="SAM" id="Coils"/>
    </source>
</evidence>
<protein>
    <submittedName>
        <fullName evidence="2">Protein GerPC</fullName>
    </submittedName>
</protein>
<keyword evidence="3" id="KW-1185">Reference proteome</keyword>
<sequence>MYVDYPRIIHHLQTMYERVKSQQQTIMQLQETVQTLQQEVQSLKQNQSSNIERIEYKFDQLKVERLEGTLNIGITPNTGKGTIEDFSIEQNDVTVPVMNPQQRLLLFGNIQRQIHDYLNGHCYPDFQAIEQQKNQVITPDYRQYIIEDIRKQIDSRIHYYLNQLNMSQIEEEQLAEVEGRMIHRVKEDIHKTYDEFIAQLPKEGGFLK</sequence>
<keyword evidence="1" id="KW-0175">Coiled coil</keyword>
<proteinExistence type="predicted"/>
<organism evidence="2 3">
    <name type="scientific">Bacillus badius</name>
    <dbReference type="NCBI Taxonomy" id="1455"/>
    <lineage>
        <taxon>Bacteria</taxon>
        <taxon>Bacillati</taxon>
        <taxon>Bacillota</taxon>
        <taxon>Bacilli</taxon>
        <taxon>Bacillales</taxon>
        <taxon>Bacillaceae</taxon>
        <taxon>Pseudobacillus</taxon>
    </lineage>
</organism>